<dbReference type="EMBL" id="JACOPB010000005">
    <property type="protein sequence ID" value="MBC5709097.1"/>
    <property type="molecule type" value="Genomic_DNA"/>
</dbReference>
<name>A0ABR7H7E2_9FIRM</name>
<proteinExistence type="predicted"/>
<feature type="domain" description="Methyltransferase" evidence="1">
    <location>
        <begin position="165"/>
        <end position="302"/>
    </location>
</feature>
<sequence length="396" mass="45388">MVLEKREEVKKIFEDFLDDSLLRIILSNPALKDGAGPYKALKVRVRPVMLKGGMVFQAEELTEKQAFHRNLTREEGVSYLLGLMESGFKQAEVESSRGQARVLVGKKGTVTIKVKKNQQKMAAAPNVASHNRQKRYILEEGKPVAFLEDLGVMTADGKVVRSRYDKFRQINRFLEFIEDILPRLDKSRENVIIDFGCGKSYLTFAMYYYLHELKGYEVRIIGLDLKQDVIDHCNRLSVVYGFDKLKFYHGDIASYDGVDHVDMVVTLHACDTATDYALEKAVKWDASVILSVPCCQHELNKQMDNELLRPVLQYGLIKERMAALYTDALRAEILENRGYRTQILEFIDMEHTPKNILIRAVKQGGPKDNRKEIEDILQFLGTEQTLARLLLEEYNG</sequence>
<dbReference type="InterPro" id="IPR029063">
    <property type="entry name" value="SAM-dependent_MTases_sf"/>
</dbReference>
<dbReference type="SUPFAM" id="SSF53335">
    <property type="entry name" value="S-adenosyl-L-methionine-dependent methyltransferases"/>
    <property type="match status" value="1"/>
</dbReference>
<dbReference type="Pfam" id="PF13679">
    <property type="entry name" value="Methyltransf_32"/>
    <property type="match status" value="1"/>
</dbReference>
<dbReference type="PANTHER" id="PTHR13369">
    <property type="match status" value="1"/>
</dbReference>
<dbReference type="RefSeq" id="WP_187022217.1">
    <property type="nucleotide sequence ID" value="NZ_JACOPB010000005.1"/>
</dbReference>
<dbReference type="GO" id="GO:0008168">
    <property type="term" value="F:methyltransferase activity"/>
    <property type="evidence" value="ECO:0007669"/>
    <property type="project" value="UniProtKB-KW"/>
</dbReference>
<evidence type="ECO:0000313" key="3">
    <source>
        <dbReference type="Proteomes" id="UP000634672"/>
    </source>
</evidence>
<evidence type="ECO:0000313" key="2">
    <source>
        <dbReference type="EMBL" id="MBC5709097.1"/>
    </source>
</evidence>
<dbReference type="InterPro" id="IPR025714">
    <property type="entry name" value="Methyltranfer_dom"/>
</dbReference>
<dbReference type="Proteomes" id="UP000634672">
    <property type="component" value="Unassembled WGS sequence"/>
</dbReference>
<keyword evidence="2" id="KW-0808">Transferase</keyword>
<organism evidence="2 3">
    <name type="scientific">Hungatella hominis</name>
    <dbReference type="NCBI Taxonomy" id="2763050"/>
    <lineage>
        <taxon>Bacteria</taxon>
        <taxon>Bacillati</taxon>
        <taxon>Bacillota</taxon>
        <taxon>Clostridia</taxon>
        <taxon>Lachnospirales</taxon>
        <taxon>Lachnospiraceae</taxon>
        <taxon>Hungatella</taxon>
    </lineage>
</organism>
<dbReference type="Gene3D" id="3.40.50.150">
    <property type="entry name" value="Vaccinia Virus protein VP39"/>
    <property type="match status" value="1"/>
</dbReference>
<gene>
    <name evidence="2" type="ORF">H8S75_14145</name>
</gene>
<comment type="caution">
    <text evidence="2">The sequence shown here is derived from an EMBL/GenBank/DDBJ whole genome shotgun (WGS) entry which is preliminary data.</text>
</comment>
<evidence type="ECO:0000259" key="1">
    <source>
        <dbReference type="Pfam" id="PF13679"/>
    </source>
</evidence>
<reference evidence="2 3" key="1">
    <citation type="submission" date="2020-08" db="EMBL/GenBank/DDBJ databases">
        <title>Genome public.</title>
        <authorList>
            <person name="Liu C."/>
            <person name="Sun Q."/>
        </authorList>
    </citation>
    <scope>NUCLEOTIDE SEQUENCE [LARGE SCALE GENOMIC DNA]</scope>
    <source>
        <strain evidence="2 3">NSJ-66</strain>
    </source>
</reference>
<keyword evidence="3" id="KW-1185">Reference proteome</keyword>
<dbReference type="PANTHER" id="PTHR13369:SF3">
    <property type="entry name" value="METHYLTRANSFERASE DOMAIN-CONTAINING PROTEIN"/>
    <property type="match status" value="1"/>
</dbReference>
<protein>
    <submittedName>
        <fullName evidence="2">SAM-dependent methyltransferase</fullName>
    </submittedName>
</protein>
<dbReference type="CDD" id="cd02440">
    <property type="entry name" value="AdoMet_MTases"/>
    <property type="match status" value="1"/>
</dbReference>
<keyword evidence="2" id="KW-0489">Methyltransferase</keyword>
<accession>A0ABR7H7E2</accession>
<dbReference type="GO" id="GO:0032259">
    <property type="term" value="P:methylation"/>
    <property type="evidence" value="ECO:0007669"/>
    <property type="project" value="UniProtKB-KW"/>
</dbReference>